<evidence type="ECO:0000313" key="8">
    <source>
        <dbReference type="Proteomes" id="UP000278823"/>
    </source>
</evidence>
<comment type="catalytic activity">
    <reaction evidence="5">
        <text>glycyl-tRNA(Gly) + acetyl-CoA = N-acetylglycyl-tRNA(Gly) + CoA + H(+)</text>
        <dbReference type="Rhea" id="RHEA:81867"/>
        <dbReference type="Rhea" id="RHEA-COMP:9683"/>
        <dbReference type="Rhea" id="RHEA-COMP:19766"/>
        <dbReference type="ChEBI" id="CHEBI:15378"/>
        <dbReference type="ChEBI" id="CHEBI:57287"/>
        <dbReference type="ChEBI" id="CHEBI:57288"/>
        <dbReference type="ChEBI" id="CHEBI:78522"/>
        <dbReference type="ChEBI" id="CHEBI:232036"/>
    </reaction>
</comment>
<keyword evidence="2" id="KW-1277">Toxin-antitoxin system</keyword>
<dbReference type="Gene3D" id="3.40.630.30">
    <property type="match status" value="1"/>
</dbReference>
<evidence type="ECO:0000256" key="5">
    <source>
        <dbReference type="ARBA" id="ARBA00049880"/>
    </source>
</evidence>
<reference evidence="8" key="1">
    <citation type="submission" date="2018-11" db="EMBL/GenBank/DDBJ databases">
        <title>Rhizobium chutanense sp. nov., isolated from root nodules of Phaseolus vulgaris in China.</title>
        <authorList>
            <person name="Huo Y."/>
        </authorList>
    </citation>
    <scope>NUCLEOTIDE SEQUENCE [LARGE SCALE GENOMIC DNA]</scope>
    <source>
        <strain evidence="8">CCBAU 65647</strain>
    </source>
</reference>
<evidence type="ECO:0000259" key="6">
    <source>
        <dbReference type="PROSITE" id="PS51186"/>
    </source>
</evidence>
<dbReference type="AlphaFoldDB" id="A0A432PCR7"/>
<keyword evidence="4" id="KW-0012">Acyltransferase</keyword>
<gene>
    <name evidence="7" type="ORF">EFQ99_29115</name>
</gene>
<feature type="domain" description="N-acetyltransferase" evidence="6">
    <location>
        <begin position="4"/>
        <end position="167"/>
    </location>
</feature>
<sequence length="167" mass="18516">MGLSQIEPLPERHRLESFSSGKPALDAWLATFARSNHQHGFTRVFVIHDDDVVVGYYGLAPTVITPNVVTRKIRTGRPPDPIPCLLIGQLAVDRQHVGRGIGTALVKDAFRRCIAGADLVGGRAIVVRAVDEEAERFWQSWGFIPSLDNQSILLRSMTDIRAWMAAF</sequence>
<evidence type="ECO:0000256" key="4">
    <source>
        <dbReference type="ARBA" id="ARBA00023315"/>
    </source>
</evidence>
<dbReference type="CDD" id="cd04301">
    <property type="entry name" value="NAT_SF"/>
    <property type="match status" value="1"/>
</dbReference>
<evidence type="ECO:0000256" key="1">
    <source>
        <dbReference type="ARBA" id="ARBA00022491"/>
    </source>
</evidence>
<dbReference type="InterPro" id="IPR000182">
    <property type="entry name" value="GNAT_dom"/>
</dbReference>
<evidence type="ECO:0000256" key="2">
    <source>
        <dbReference type="ARBA" id="ARBA00022649"/>
    </source>
</evidence>
<evidence type="ECO:0000256" key="3">
    <source>
        <dbReference type="ARBA" id="ARBA00022679"/>
    </source>
</evidence>
<organism evidence="7 8">
    <name type="scientific">Rhizobium vallis</name>
    <dbReference type="NCBI Taxonomy" id="634290"/>
    <lineage>
        <taxon>Bacteria</taxon>
        <taxon>Pseudomonadati</taxon>
        <taxon>Pseudomonadota</taxon>
        <taxon>Alphaproteobacteria</taxon>
        <taxon>Hyphomicrobiales</taxon>
        <taxon>Rhizobiaceae</taxon>
        <taxon>Rhizobium/Agrobacterium group</taxon>
        <taxon>Rhizobium</taxon>
    </lineage>
</organism>
<keyword evidence="8" id="KW-1185">Reference proteome</keyword>
<proteinExistence type="predicted"/>
<keyword evidence="3 7" id="KW-0808">Transferase</keyword>
<dbReference type="OrthoDB" id="9799147at2"/>
<dbReference type="SUPFAM" id="SSF55729">
    <property type="entry name" value="Acyl-CoA N-acyltransferases (Nat)"/>
    <property type="match status" value="1"/>
</dbReference>
<comment type="caution">
    <text evidence="7">The sequence shown here is derived from an EMBL/GenBank/DDBJ whole genome shotgun (WGS) entry which is preliminary data.</text>
</comment>
<dbReference type="RefSeq" id="WP_126924608.1">
    <property type="nucleotide sequence ID" value="NZ_ML133698.1"/>
</dbReference>
<dbReference type="PROSITE" id="PS51186">
    <property type="entry name" value="GNAT"/>
    <property type="match status" value="1"/>
</dbReference>
<accession>A0A432PCR7</accession>
<name>A0A432PCR7_9HYPH</name>
<dbReference type="PANTHER" id="PTHR36449:SF1">
    <property type="entry name" value="ACETYLTRANSFERASE"/>
    <property type="match status" value="1"/>
</dbReference>
<dbReference type="Pfam" id="PF13508">
    <property type="entry name" value="Acetyltransf_7"/>
    <property type="match status" value="1"/>
</dbReference>
<evidence type="ECO:0000313" key="7">
    <source>
        <dbReference type="EMBL" id="RUM20689.1"/>
    </source>
</evidence>
<keyword evidence="1" id="KW-0678">Repressor</keyword>
<dbReference type="PANTHER" id="PTHR36449">
    <property type="entry name" value="ACETYLTRANSFERASE-RELATED"/>
    <property type="match status" value="1"/>
</dbReference>
<dbReference type="GO" id="GO:0016747">
    <property type="term" value="F:acyltransferase activity, transferring groups other than amino-acyl groups"/>
    <property type="evidence" value="ECO:0007669"/>
    <property type="project" value="InterPro"/>
</dbReference>
<protein>
    <submittedName>
        <fullName evidence="7">N-acetyltransferase</fullName>
    </submittedName>
</protein>
<dbReference type="EMBL" id="RJTH01000014">
    <property type="protein sequence ID" value="RUM20689.1"/>
    <property type="molecule type" value="Genomic_DNA"/>
</dbReference>
<dbReference type="InterPro" id="IPR016181">
    <property type="entry name" value="Acyl_CoA_acyltransferase"/>
</dbReference>
<dbReference type="Proteomes" id="UP000278823">
    <property type="component" value="Unassembled WGS sequence"/>
</dbReference>